<reference evidence="3 4" key="1">
    <citation type="submission" date="2016-12" db="EMBL/GenBank/DDBJ databases">
        <authorList>
            <person name="Song W.-J."/>
            <person name="Kurnit D.M."/>
        </authorList>
    </citation>
    <scope>NUCLEOTIDE SEQUENCE [LARGE SCALE GENOMIC DNA]</scope>
    <source>
        <strain evidence="3 4">DSM 18488</strain>
    </source>
</reference>
<dbReference type="InterPro" id="IPR018445">
    <property type="entry name" value="Put_Phosphate_transp_reg"/>
</dbReference>
<dbReference type="PANTHER" id="PTHR36536">
    <property type="entry name" value="UPF0111 PROTEIN HI_1603"/>
    <property type="match status" value="1"/>
</dbReference>
<dbReference type="NCBIfam" id="TIGR00153">
    <property type="entry name" value="TIGR00153 family protein"/>
    <property type="match status" value="1"/>
</dbReference>
<dbReference type="STRING" id="1121416.SAMN02745220_02507"/>
<comment type="similarity">
    <text evidence="1">Belongs to the UPF0111 family.</text>
</comment>
<name>A0A1M7Y8B4_9BACT</name>
<dbReference type="InterPro" id="IPR002727">
    <property type="entry name" value="DUF47"/>
</dbReference>
<gene>
    <name evidence="3" type="ORF">SAMN02745220_02507</name>
</gene>
<evidence type="ECO:0000256" key="2">
    <source>
        <dbReference type="SAM" id="Coils"/>
    </source>
</evidence>
<dbReference type="PANTHER" id="PTHR36536:SF3">
    <property type="entry name" value="UPF0111 PROTEIN HI_1603"/>
    <property type="match status" value="1"/>
</dbReference>
<protein>
    <recommendedName>
        <fullName evidence="5">TIGR00153 family protein</fullName>
    </recommendedName>
</protein>
<dbReference type="InterPro" id="IPR038078">
    <property type="entry name" value="PhoU-like_sf"/>
</dbReference>
<keyword evidence="4" id="KW-1185">Reference proteome</keyword>
<evidence type="ECO:0000313" key="4">
    <source>
        <dbReference type="Proteomes" id="UP000184603"/>
    </source>
</evidence>
<dbReference type="Proteomes" id="UP000184603">
    <property type="component" value="Unassembled WGS sequence"/>
</dbReference>
<dbReference type="SUPFAM" id="SSF109755">
    <property type="entry name" value="PhoU-like"/>
    <property type="match status" value="1"/>
</dbReference>
<proteinExistence type="inferred from homology"/>
<feature type="coiled-coil region" evidence="2">
    <location>
        <begin position="43"/>
        <end position="70"/>
    </location>
</feature>
<sequence>MPIRSTTPLSGLFRRSPFKPIQEHMRIVFSCICLVPPLFDAVYAKDTAQTEEVARQIAELESEADQIKATFRLNMPTSLLLPVDRKDLLGLISDQDRIADTAETISQIVTYRDMDVPEALKAKLDELLEGTMEIISEAKNMIEQLDELLEVGFGGRENDKVSAMIAGVRRSEHNIDTILHKARRALFAIEGQLDPVSVMFWYNILELIGNISDQAENMADRLLLFLSK</sequence>
<dbReference type="OrthoDB" id="9780540at2"/>
<accession>A0A1M7Y8B4</accession>
<dbReference type="Pfam" id="PF01865">
    <property type="entry name" value="PhoU_div"/>
    <property type="match status" value="1"/>
</dbReference>
<dbReference type="AlphaFoldDB" id="A0A1M7Y8B4"/>
<evidence type="ECO:0008006" key="5">
    <source>
        <dbReference type="Google" id="ProtNLM"/>
    </source>
</evidence>
<organism evidence="3 4">
    <name type="scientific">Desulfopila aestuarii DSM 18488</name>
    <dbReference type="NCBI Taxonomy" id="1121416"/>
    <lineage>
        <taxon>Bacteria</taxon>
        <taxon>Pseudomonadati</taxon>
        <taxon>Thermodesulfobacteriota</taxon>
        <taxon>Desulfobulbia</taxon>
        <taxon>Desulfobulbales</taxon>
        <taxon>Desulfocapsaceae</taxon>
        <taxon>Desulfopila</taxon>
    </lineage>
</organism>
<dbReference type="Gene3D" id="1.20.58.220">
    <property type="entry name" value="Phosphate transport system protein phou homolog 2, domain 2"/>
    <property type="match status" value="1"/>
</dbReference>
<evidence type="ECO:0000256" key="1">
    <source>
        <dbReference type="ARBA" id="ARBA00008591"/>
    </source>
</evidence>
<dbReference type="EMBL" id="FRFE01000011">
    <property type="protein sequence ID" value="SHO48860.1"/>
    <property type="molecule type" value="Genomic_DNA"/>
</dbReference>
<keyword evidence="2" id="KW-0175">Coiled coil</keyword>
<evidence type="ECO:0000313" key="3">
    <source>
        <dbReference type="EMBL" id="SHO48860.1"/>
    </source>
</evidence>